<keyword evidence="2 3" id="KW-0802">TPR repeat</keyword>
<proteinExistence type="predicted"/>
<reference evidence="7" key="2">
    <citation type="journal article" date="2012" name="G3 (Bethesda)">
        <title>Pichia sorbitophila, an interspecies yeast hybrid reveals early steps of genome resolution following polyploidization.</title>
        <authorList>
            <person name="Leh Louis V."/>
            <person name="Despons L."/>
            <person name="Friedrich A."/>
            <person name="Martin T."/>
            <person name="Durrens P."/>
            <person name="Casaregola S."/>
            <person name="Neuveglise C."/>
            <person name="Fairhead C."/>
            <person name="Marck C."/>
            <person name="Cruz J.A."/>
            <person name="Straub M.L."/>
            <person name="Kugler V."/>
            <person name="Sacerdot C."/>
            <person name="Uzunov Z."/>
            <person name="Thierry A."/>
            <person name="Weiss S."/>
            <person name="Bleykasten C."/>
            <person name="De Montigny J."/>
            <person name="Jacques N."/>
            <person name="Jung P."/>
            <person name="Lemaire M."/>
            <person name="Mallet S."/>
            <person name="Morel G."/>
            <person name="Richard G.F."/>
            <person name="Sarkar A."/>
            <person name="Savel G."/>
            <person name="Schacherer J."/>
            <person name="Seret M.L."/>
            <person name="Talla E."/>
            <person name="Samson G."/>
            <person name="Jubin C."/>
            <person name="Poulain J."/>
            <person name="Vacherie B."/>
            <person name="Barbe V."/>
            <person name="Pelletier E."/>
            <person name="Sherman D.J."/>
            <person name="Westhof E."/>
            <person name="Weissenbach J."/>
            <person name="Baret P.V."/>
            <person name="Wincker P."/>
            <person name="Gaillardin C."/>
            <person name="Dujon B."/>
            <person name="Souciet J.L."/>
        </authorList>
    </citation>
    <scope>NUCLEOTIDE SEQUENCE [LARGE SCALE GENOMIC DNA]</scope>
    <source>
        <strain evidence="7">ATCC MYA-4447 / BCRC 22081 / CBS 7064 / NBRC 10061 / NRRL Y-12695</strain>
    </source>
</reference>
<dbReference type="HOGENOM" id="CLU_001688_0_0_1"/>
<dbReference type="EMBL" id="FO082049">
    <property type="protein sequence ID" value="CCE83644.1"/>
    <property type="molecule type" value="Genomic_DNA"/>
</dbReference>
<dbReference type="EMBL" id="FO082048">
    <property type="protein sequence ID" value="CCE84675.1"/>
    <property type="molecule type" value="Genomic_DNA"/>
</dbReference>
<dbReference type="SMART" id="SM00028">
    <property type="entry name" value="TPR"/>
    <property type="match status" value="11"/>
</dbReference>
<dbReference type="GO" id="GO:0006401">
    <property type="term" value="P:RNA catabolic process"/>
    <property type="evidence" value="ECO:0007669"/>
    <property type="project" value="InterPro"/>
</dbReference>
<dbReference type="OrthoDB" id="421075at2759"/>
<dbReference type="Pfam" id="PF18833">
    <property type="entry name" value="TPR_22"/>
    <property type="match status" value="1"/>
</dbReference>
<dbReference type="GO" id="GO:0055087">
    <property type="term" value="C:Ski complex"/>
    <property type="evidence" value="ECO:0007669"/>
    <property type="project" value="InterPro"/>
</dbReference>
<dbReference type="Gene3D" id="1.25.40.10">
    <property type="entry name" value="Tetratricopeptide repeat domain"/>
    <property type="match status" value="5"/>
</dbReference>
<dbReference type="FunCoup" id="G8Y7U5">
    <property type="interactions" value="907"/>
</dbReference>
<keyword evidence="1" id="KW-0677">Repeat</keyword>
<gene>
    <name evidence="6" type="primary">Piso0_004228</name>
    <name evidence="5" type="ORF">GNLVRS01_PISO0K12264g</name>
    <name evidence="6" type="ORF">GNLVRS01_PISO0L12265g</name>
</gene>
<accession>G8Y7U5</accession>
<dbReference type="Pfam" id="PF13432">
    <property type="entry name" value="TPR_16"/>
    <property type="match status" value="2"/>
</dbReference>
<evidence type="ECO:0000313" key="7">
    <source>
        <dbReference type="Proteomes" id="UP000005222"/>
    </source>
</evidence>
<dbReference type="eggNOG" id="KOG1127">
    <property type="taxonomic scope" value="Eukaryota"/>
</dbReference>
<name>G8Y7U5_PICSO</name>
<feature type="compositionally biased region" description="Basic residues" evidence="4">
    <location>
        <begin position="342"/>
        <end position="351"/>
    </location>
</feature>
<reference evidence="6" key="1">
    <citation type="submission" date="2011-10" db="EMBL/GenBank/DDBJ databases">
        <authorList>
            <person name="Genoscope - CEA"/>
        </authorList>
    </citation>
    <scope>NUCLEOTIDE SEQUENCE</scope>
</reference>
<dbReference type="PANTHER" id="PTHR15704">
    <property type="entry name" value="SUPERKILLER 3 PROTEIN-RELATED"/>
    <property type="match status" value="1"/>
</dbReference>
<dbReference type="SUPFAM" id="SSF48452">
    <property type="entry name" value="TPR-like"/>
    <property type="match status" value="4"/>
</dbReference>
<dbReference type="STRING" id="559304.G8Y7U5"/>
<feature type="compositionally biased region" description="Acidic residues" evidence="4">
    <location>
        <begin position="372"/>
        <end position="392"/>
    </location>
</feature>
<dbReference type="InterPro" id="IPR040962">
    <property type="entry name" value="TPR_22"/>
</dbReference>
<sequence>MNSSDLKTYLKQAKNDLERNDPEDALDSLKTVLKIDRNNYLGYVFQGKSYLLLNNIPKSLEAFKKAVDIEPDNILGWKGYIQVAKVQDDFNVFFDVLEKLIETQVSQGISIADSLKTLQTYLDCHNYKSNMELHESYLRRIIPGTILAECVGTHLGNPISNLLQLIELVKKKEKNTIASVIGKEKMKYSRVLTQEQKNHLDNMTWSIVEENSLRDLYDLLLNTCNDDEIRSNFQDEYLRYTYSILKIAPDKKTVLDTLKDMVEGFVLIKTSSLFCWQLYLDFADKKHLSDLDIQDIVYVIQTFPESGLASVLKAFLYSEISPFDKSVLKAGKDKQKGSGGHKQARANNKKHIQTENEDSDSHVQEGNKEATEADEMEFTEDPDKQEEENTDEVYPEEILSLLTKGYESCMDSVLANRIICHYFLHIKEYANAAVKCRNAIKILADLQRNMGINLPNSRQDLLCSLGVVYTYHEAPKNYTKALQLFERILENDPDSVDASIGKGLILLERKNINDANSLFKDVLTNHPQNIQAQVEHSWCEILLLNITPGREGLENALKSLPGGDLISRKTRADINWRIAKSYLLAEDKNVDKAYSHLVTSLKESQLHAPSYTLLGTVYQDYFKDSNRALKSFYKAFELDSGEIFAARSLVENLSSKHEWDLAKIICERVIQSDRAKKILYNSTEDRSWPYRVLGCACMNEYDDSKAVEWFQAALRLSSEDLESWIGVGEAYYHCGKFEAARKVFYRVLEEHKSWTVKYMLGIICCGMGDFNEGIFHLEEAHEIKSSEECILNGLYESAIALSLNYIDGGFIGKAYDSNIKALEYISQASKVNKNSRKLWSSLGECLRVFALLKPKDLSTVFKYLSDIFEDVDFGKVQDSFFEEINEKDGQINPELVTEKYEAGENVDAVWHSVVLAAKCDILTLPKKSKKEIRSILYYNMGLAYFELFNFSQEVKFREISVECYKKAIQLESDNSTFWIALGNACVSGDPALAQHCFIKSMSLGNNDGDTWCNLAALYLRYGDLELASQAFLRAQSVIPQKPEPWLGQALTARAKGDGTDTFSLFTHAYILSNGRSPIAQLLYSLTVVEKMAAESGGDPRDIETFQIFSVANFAIQSYLKTAPEDELALKIALIISERCKAYDTGVSVGERLLAIFAKKHETAGDQDSLIDYTRTKTQVARLHLGLSDHEAARADAQEALDIICGLESYDEQDEQHQEVMLSSRVVLGLASFLTGDFDDALDQLKMILAVHNDSATIIALTAQILHAYDSEETRQAAVDQLLAYIEEFGSNLTIVLTLAAIAVVDDLDDFLVAVRDELHNLPLESLISDQFKKVPQLLIEINSRLGVPDASKSWQRNAILFPHDYNIWRQINSRVALTISSLRDIKINANDLASSLIDVGNLRLVQRSLILCPHNTQAAASLRSLTDS</sequence>
<dbReference type="Proteomes" id="UP000005222">
    <property type="component" value="Chromosome K"/>
</dbReference>
<evidence type="ECO:0000256" key="3">
    <source>
        <dbReference type="PROSITE-ProRule" id="PRU00339"/>
    </source>
</evidence>
<evidence type="ECO:0000313" key="6">
    <source>
        <dbReference type="EMBL" id="CCE84675.1"/>
    </source>
</evidence>
<evidence type="ECO:0000256" key="4">
    <source>
        <dbReference type="SAM" id="MobiDB-lite"/>
    </source>
</evidence>
<dbReference type="InParanoid" id="G8Y7U5"/>
<dbReference type="InterPro" id="IPR019734">
    <property type="entry name" value="TPR_rpt"/>
</dbReference>
<feature type="repeat" description="TPR" evidence="3">
    <location>
        <begin position="40"/>
        <end position="73"/>
    </location>
</feature>
<keyword evidence="7" id="KW-1185">Reference proteome</keyword>
<dbReference type="PANTHER" id="PTHR15704:SF7">
    <property type="entry name" value="SUPERKILLER COMPLEX PROTEIN 3"/>
    <property type="match status" value="1"/>
</dbReference>
<dbReference type="InterPro" id="IPR011990">
    <property type="entry name" value="TPR-like_helical_dom_sf"/>
</dbReference>
<dbReference type="Pfam" id="PF14559">
    <property type="entry name" value="TPR_19"/>
    <property type="match status" value="1"/>
</dbReference>
<dbReference type="Proteomes" id="UP000005222">
    <property type="component" value="Chromosome L"/>
</dbReference>
<feature type="region of interest" description="Disordered" evidence="4">
    <location>
        <begin position="331"/>
        <end position="392"/>
    </location>
</feature>
<protein>
    <submittedName>
        <fullName evidence="6">Piso0_004228 protein</fullName>
    </submittedName>
</protein>
<evidence type="ECO:0000256" key="1">
    <source>
        <dbReference type="ARBA" id="ARBA00022737"/>
    </source>
</evidence>
<dbReference type="PROSITE" id="PS50005">
    <property type="entry name" value="TPR"/>
    <property type="match status" value="3"/>
</dbReference>
<organism evidence="6 7">
    <name type="scientific">Pichia sorbitophila (strain ATCC MYA-4447 / BCRC 22081 / CBS 7064 / NBRC 10061 / NRRL Y-12695)</name>
    <name type="common">Hybrid yeast</name>
    <dbReference type="NCBI Taxonomy" id="559304"/>
    <lineage>
        <taxon>Eukaryota</taxon>
        <taxon>Fungi</taxon>
        <taxon>Dikarya</taxon>
        <taxon>Ascomycota</taxon>
        <taxon>Saccharomycotina</taxon>
        <taxon>Pichiomycetes</taxon>
        <taxon>Debaryomycetaceae</taxon>
        <taxon>Millerozyma</taxon>
    </lineage>
</organism>
<feature type="compositionally biased region" description="Basic and acidic residues" evidence="4">
    <location>
        <begin position="359"/>
        <end position="371"/>
    </location>
</feature>
<feature type="repeat" description="TPR" evidence="3">
    <location>
        <begin position="1008"/>
        <end position="1041"/>
    </location>
</feature>
<evidence type="ECO:0000313" key="5">
    <source>
        <dbReference type="EMBL" id="CCE83644.1"/>
    </source>
</evidence>
<feature type="repeat" description="TPR" evidence="3">
    <location>
        <begin position="721"/>
        <end position="754"/>
    </location>
</feature>
<dbReference type="InterPro" id="IPR039226">
    <property type="entry name" value="Ski3/TTC37"/>
</dbReference>
<evidence type="ECO:0000256" key="2">
    <source>
        <dbReference type="ARBA" id="ARBA00022803"/>
    </source>
</evidence>